<gene>
    <name evidence="1" type="ORF">E2C01_057031</name>
</gene>
<sequence>MATSNTRGCCHIQGCGEESVRYRPLMVVRMASSSVLFQVKWQTQVIKCLAVESGRGSGEMFTAERIILAVASATSLP</sequence>
<keyword evidence="2" id="KW-1185">Reference proteome</keyword>
<dbReference type="EMBL" id="VSRR010020244">
    <property type="protein sequence ID" value="MPC62940.1"/>
    <property type="molecule type" value="Genomic_DNA"/>
</dbReference>
<protein>
    <submittedName>
        <fullName evidence="1">Uncharacterized protein</fullName>
    </submittedName>
</protein>
<accession>A0A5B7GSE4</accession>
<reference evidence="1 2" key="1">
    <citation type="submission" date="2019-05" db="EMBL/GenBank/DDBJ databases">
        <title>Another draft genome of Portunus trituberculatus and its Hox gene families provides insights of decapod evolution.</title>
        <authorList>
            <person name="Jeong J.-H."/>
            <person name="Song I."/>
            <person name="Kim S."/>
            <person name="Choi T."/>
            <person name="Kim D."/>
            <person name="Ryu S."/>
            <person name="Kim W."/>
        </authorList>
    </citation>
    <scope>NUCLEOTIDE SEQUENCE [LARGE SCALE GENOMIC DNA]</scope>
    <source>
        <tissue evidence="1">Muscle</tissue>
    </source>
</reference>
<dbReference type="AlphaFoldDB" id="A0A5B7GSE4"/>
<dbReference type="Proteomes" id="UP000324222">
    <property type="component" value="Unassembled WGS sequence"/>
</dbReference>
<comment type="caution">
    <text evidence="1">The sequence shown here is derived from an EMBL/GenBank/DDBJ whole genome shotgun (WGS) entry which is preliminary data.</text>
</comment>
<evidence type="ECO:0000313" key="1">
    <source>
        <dbReference type="EMBL" id="MPC62940.1"/>
    </source>
</evidence>
<name>A0A5B7GSE4_PORTR</name>
<organism evidence="1 2">
    <name type="scientific">Portunus trituberculatus</name>
    <name type="common">Swimming crab</name>
    <name type="synonym">Neptunus trituberculatus</name>
    <dbReference type="NCBI Taxonomy" id="210409"/>
    <lineage>
        <taxon>Eukaryota</taxon>
        <taxon>Metazoa</taxon>
        <taxon>Ecdysozoa</taxon>
        <taxon>Arthropoda</taxon>
        <taxon>Crustacea</taxon>
        <taxon>Multicrustacea</taxon>
        <taxon>Malacostraca</taxon>
        <taxon>Eumalacostraca</taxon>
        <taxon>Eucarida</taxon>
        <taxon>Decapoda</taxon>
        <taxon>Pleocyemata</taxon>
        <taxon>Brachyura</taxon>
        <taxon>Eubrachyura</taxon>
        <taxon>Portunoidea</taxon>
        <taxon>Portunidae</taxon>
        <taxon>Portuninae</taxon>
        <taxon>Portunus</taxon>
    </lineage>
</organism>
<proteinExistence type="predicted"/>
<evidence type="ECO:0000313" key="2">
    <source>
        <dbReference type="Proteomes" id="UP000324222"/>
    </source>
</evidence>